<keyword evidence="12" id="KW-1185">Reference proteome</keyword>
<dbReference type="PANTHER" id="PTHR42894">
    <property type="entry name" value="N-(5'-PHOSPHORIBOSYL)ANTHRANILATE ISOMERASE"/>
    <property type="match status" value="1"/>
</dbReference>
<dbReference type="CDD" id="cd00405">
    <property type="entry name" value="PRAI"/>
    <property type="match status" value="1"/>
</dbReference>
<dbReference type="PANTHER" id="PTHR42894:SF1">
    <property type="entry name" value="N-(5'-PHOSPHORIBOSYL)ANTHRANILATE ISOMERASE"/>
    <property type="match status" value="1"/>
</dbReference>
<feature type="domain" description="N-(5'phosphoribosyl) anthranilate isomerase (PRAI)" evidence="9">
    <location>
        <begin position="4"/>
        <end position="189"/>
    </location>
</feature>
<dbReference type="InterPro" id="IPR044643">
    <property type="entry name" value="TrpF_fam"/>
</dbReference>
<evidence type="ECO:0000259" key="9">
    <source>
        <dbReference type="Pfam" id="PF00697"/>
    </source>
</evidence>
<gene>
    <name evidence="8" type="primary">trpF</name>
    <name evidence="11" type="ORF">GCM10007116_11140</name>
    <name evidence="10" type="ORF">HS1genome_1092</name>
</gene>
<evidence type="ECO:0000256" key="3">
    <source>
        <dbReference type="ARBA" id="ARBA00007571"/>
    </source>
</evidence>
<evidence type="ECO:0000256" key="4">
    <source>
        <dbReference type="ARBA" id="ARBA00022605"/>
    </source>
</evidence>
<name>A0A348B3F1_9CREN</name>
<evidence type="ECO:0000256" key="8">
    <source>
        <dbReference type="HAMAP-Rule" id="MF_00135"/>
    </source>
</evidence>
<dbReference type="HAMAP" id="MF_00135">
    <property type="entry name" value="PRAI"/>
    <property type="match status" value="1"/>
</dbReference>
<dbReference type="GO" id="GO:0004640">
    <property type="term" value="F:phosphoribosylanthranilate isomerase activity"/>
    <property type="evidence" value="ECO:0007669"/>
    <property type="project" value="UniProtKB-UniRule"/>
</dbReference>
<dbReference type="KEGG" id="sacd:HS1genome_1092"/>
<sequence>MPLLKICGLTRIEDALAARGADMLGVVLEPSSPRVGSLTLLRDIKSEVKVPAVAVRVSGSLEEMFDLARDADYLQIHRVLTNDELEALSSYEKRKILYVPADLKFLNYLKNACERGDLVLVDSPSKTSATDLKVAAVMLSECSKAGLAGGIGLDNLDSYLKLQPYFLDVSRGVEISPGVKDHRKLRELIRRVKG</sequence>
<reference evidence="11" key="4">
    <citation type="submission" date="2020-09" db="EMBL/GenBank/DDBJ databases">
        <authorList>
            <person name="Sun Q."/>
            <person name="Ohkuma M."/>
        </authorList>
    </citation>
    <scope>NUCLEOTIDE SEQUENCE</scope>
    <source>
        <strain evidence="11">JCM 31740</strain>
    </source>
</reference>
<keyword evidence="7 8" id="KW-0413">Isomerase</keyword>
<organism evidence="10 12">
    <name type="scientific">Sulfodiicoccus acidiphilus</name>
    <dbReference type="NCBI Taxonomy" id="1670455"/>
    <lineage>
        <taxon>Archaea</taxon>
        <taxon>Thermoproteota</taxon>
        <taxon>Thermoprotei</taxon>
        <taxon>Sulfolobales</taxon>
        <taxon>Sulfolobaceae</taxon>
        <taxon>Sulfodiicoccus</taxon>
    </lineage>
</organism>
<evidence type="ECO:0000313" key="10">
    <source>
        <dbReference type="EMBL" id="BBD72703.1"/>
    </source>
</evidence>
<evidence type="ECO:0000256" key="7">
    <source>
        <dbReference type="ARBA" id="ARBA00023235"/>
    </source>
</evidence>
<evidence type="ECO:0000256" key="2">
    <source>
        <dbReference type="ARBA" id="ARBA00004664"/>
    </source>
</evidence>
<dbReference type="Pfam" id="PF00697">
    <property type="entry name" value="PRAI"/>
    <property type="match status" value="1"/>
</dbReference>
<dbReference type="InterPro" id="IPR013785">
    <property type="entry name" value="Aldolase_TIM"/>
</dbReference>
<comment type="catalytic activity">
    <reaction evidence="1 8">
        <text>N-(5-phospho-beta-D-ribosyl)anthranilate = 1-(2-carboxyphenylamino)-1-deoxy-D-ribulose 5-phosphate</text>
        <dbReference type="Rhea" id="RHEA:21540"/>
        <dbReference type="ChEBI" id="CHEBI:18277"/>
        <dbReference type="ChEBI" id="CHEBI:58613"/>
        <dbReference type="EC" id="5.3.1.24"/>
    </reaction>
</comment>
<dbReference type="Gene3D" id="3.20.20.70">
    <property type="entry name" value="Aldolase class I"/>
    <property type="match status" value="1"/>
</dbReference>
<comment type="similarity">
    <text evidence="3 8">Belongs to the TrpF family.</text>
</comment>
<proteinExistence type="inferred from homology"/>
<keyword evidence="4 8" id="KW-0028">Amino-acid biosynthesis</keyword>
<dbReference type="AlphaFoldDB" id="A0A348B3F1"/>
<evidence type="ECO:0000256" key="6">
    <source>
        <dbReference type="ARBA" id="ARBA00023141"/>
    </source>
</evidence>
<protein>
    <recommendedName>
        <fullName evidence="8">N-(5'-phosphoribosyl)anthranilate isomerase</fullName>
        <shortName evidence="8">PRAI</shortName>
        <ecNumber evidence="8">5.3.1.24</ecNumber>
    </recommendedName>
</protein>
<keyword evidence="5 8" id="KW-0822">Tryptophan biosynthesis</keyword>
<comment type="pathway">
    <text evidence="2 8">Amino-acid biosynthesis; L-tryptophan biosynthesis; L-tryptophan from chorismate: step 3/5.</text>
</comment>
<dbReference type="InterPro" id="IPR011060">
    <property type="entry name" value="RibuloseP-bd_barrel"/>
</dbReference>
<reference evidence="11" key="1">
    <citation type="journal article" date="2014" name="Int. J. Syst. Evol. Microbiol.">
        <title>Complete genome sequence of Corynebacterium casei LMG S-19264T (=DSM 44701T), isolated from a smear-ripened cheese.</title>
        <authorList>
            <consortium name="US DOE Joint Genome Institute (JGI-PGF)"/>
            <person name="Walter F."/>
            <person name="Albersmeier A."/>
            <person name="Kalinowski J."/>
            <person name="Ruckert C."/>
        </authorList>
    </citation>
    <scope>NUCLEOTIDE SEQUENCE</scope>
    <source>
        <strain evidence="11">JCM 31740</strain>
    </source>
</reference>
<dbReference type="EC" id="5.3.1.24" evidence="8"/>
<dbReference type="InterPro" id="IPR001240">
    <property type="entry name" value="PRAI_dom"/>
</dbReference>
<reference evidence="12" key="2">
    <citation type="submission" date="2018-04" db="EMBL/GenBank/DDBJ databases">
        <title>Complete genome sequence of Sulfodiicoccus acidiphilus strain HS-1.</title>
        <authorList>
            <person name="Sakai H.D."/>
            <person name="Kurosawa N."/>
        </authorList>
    </citation>
    <scope>NUCLEOTIDE SEQUENCE [LARGE SCALE GENOMIC DNA]</scope>
    <source>
        <strain evidence="12">HS-1</strain>
    </source>
</reference>
<evidence type="ECO:0000313" key="11">
    <source>
        <dbReference type="EMBL" id="GGT95401.1"/>
    </source>
</evidence>
<dbReference type="GO" id="GO:0000162">
    <property type="term" value="P:L-tryptophan biosynthetic process"/>
    <property type="evidence" value="ECO:0007669"/>
    <property type="project" value="UniProtKB-UniRule"/>
</dbReference>
<dbReference type="EMBL" id="AP018553">
    <property type="protein sequence ID" value="BBD72703.1"/>
    <property type="molecule type" value="Genomic_DNA"/>
</dbReference>
<dbReference type="UniPathway" id="UPA00035">
    <property type="reaction ID" value="UER00042"/>
</dbReference>
<accession>A0A348B3F1</accession>
<keyword evidence="6 8" id="KW-0057">Aromatic amino acid biosynthesis</keyword>
<evidence type="ECO:0000256" key="5">
    <source>
        <dbReference type="ARBA" id="ARBA00022822"/>
    </source>
</evidence>
<dbReference type="EMBL" id="BMQS01000009">
    <property type="protein sequence ID" value="GGT95401.1"/>
    <property type="molecule type" value="Genomic_DNA"/>
</dbReference>
<dbReference type="SUPFAM" id="SSF51366">
    <property type="entry name" value="Ribulose-phoshate binding barrel"/>
    <property type="match status" value="1"/>
</dbReference>
<dbReference type="Proteomes" id="UP000616143">
    <property type="component" value="Unassembled WGS sequence"/>
</dbReference>
<evidence type="ECO:0000313" key="12">
    <source>
        <dbReference type="Proteomes" id="UP000276741"/>
    </source>
</evidence>
<evidence type="ECO:0000256" key="1">
    <source>
        <dbReference type="ARBA" id="ARBA00001164"/>
    </source>
</evidence>
<dbReference type="Proteomes" id="UP000276741">
    <property type="component" value="Chromosome"/>
</dbReference>
<reference evidence="10" key="3">
    <citation type="journal article" date="2019" name="BMC Res. Notes">
        <title>Complete genome sequence of the Sulfodiicoccus acidiphilus strain HS-1T, the first crenarchaeon that lacks polB3, isolated from an acidic hot spring in Ohwaku-dani, Hakone, Japan.</title>
        <authorList>
            <person name="Sakai H.D."/>
            <person name="Kurosawa N."/>
        </authorList>
    </citation>
    <scope>NUCLEOTIDE SEQUENCE</scope>
    <source>
        <strain evidence="10">HS-1</strain>
    </source>
</reference>